<dbReference type="EMBL" id="LXZO01000033">
    <property type="protein sequence ID" value="PAY49646.1"/>
    <property type="molecule type" value="Genomic_DNA"/>
</dbReference>
<gene>
    <name evidence="2" type="primary">rimL</name>
    <name evidence="3" type="ORF">A8C52_04355</name>
    <name evidence="2" type="ORF">LSJ_0302</name>
    <name evidence="4" type="ORF">QFE45_01555</name>
</gene>
<evidence type="ECO:0000313" key="6">
    <source>
        <dbReference type="Proteomes" id="UP000218139"/>
    </source>
</evidence>
<feature type="domain" description="N-acetyltransferase" evidence="1">
    <location>
        <begin position="4"/>
        <end position="164"/>
    </location>
</feature>
<evidence type="ECO:0000313" key="5">
    <source>
        <dbReference type="Proteomes" id="UP000029488"/>
    </source>
</evidence>
<dbReference type="PROSITE" id="PS51186">
    <property type="entry name" value="GNAT"/>
    <property type="match status" value="1"/>
</dbReference>
<dbReference type="PANTHER" id="PTHR43792">
    <property type="entry name" value="GNAT FAMILY, PUTATIVE (AFU_ORTHOLOGUE AFUA_3G00765)-RELATED-RELATED"/>
    <property type="match status" value="1"/>
</dbReference>
<organism evidence="2 5">
    <name type="scientific">Ligilactobacillus salivarius</name>
    <dbReference type="NCBI Taxonomy" id="1624"/>
    <lineage>
        <taxon>Bacteria</taxon>
        <taxon>Bacillati</taxon>
        <taxon>Bacillota</taxon>
        <taxon>Bacilli</taxon>
        <taxon>Lactobacillales</taxon>
        <taxon>Lactobacillaceae</taxon>
        <taxon>Ligilactobacillus</taxon>
    </lineage>
</organism>
<name>A0A089QAD3_9LACO</name>
<dbReference type="InterPro" id="IPR051531">
    <property type="entry name" value="N-acetyltransferase"/>
</dbReference>
<sequence length="174" mass="20102">MDNVRIRLITEADSGKLYQLIVDNRNNLEKWIEWIRDIHNEDEMHTYIQKIIHTERKEATITFVILLNEKVIGMADISDISPDGKMGEVGLWLSEEYQGKGIAGAVISEIEKYSKSKTKINTLKMLIKANNVNSLKMAHKLGYQEIEKLTSWKNGEVKWIVLCKKILKKSKCQI</sequence>
<dbReference type="CDD" id="cd04301">
    <property type="entry name" value="NAT_SF"/>
    <property type="match status" value="1"/>
</dbReference>
<evidence type="ECO:0000313" key="3">
    <source>
        <dbReference type="EMBL" id="PAY49646.1"/>
    </source>
</evidence>
<protein>
    <submittedName>
        <fullName evidence="4">GNAT family N-acetyltransferase</fullName>
    </submittedName>
    <submittedName>
        <fullName evidence="2">Ribosomal-protein-serine acetyltransferase</fullName>
        <ecNumber evidence="2">2.3.1.-</ecNumber>
    </submittedName>
</protein>
<dbReference type="Pfam" id="PF13302">
    <property type="entry name" value="Acetyltransf_3"/>
    <property type="match status" value="1"/>
</dbReference>
<dbReference type="EC" id="2.3.1.-" evidence="2"/>
<keyword evidence="2" id="KW-0808">Transferase</keyword>
<dbReference type="InterPro" id="IPR000182">
    <property type="entry name" value="GNAT_dom"/>
</dbReference>
<evidence type="ECO:0000313" key="4">
    <source>
        <dbReference type="EMBL" id="WII28844.1"/>
    </source>
</evidence>
<dbReference type="EMBL" id="CP123971">
    <property type="protein sequence ID" value="WII28844.1"/>
    <property type="molecule type" value="Genomic_DNA"/>
</dbReference>
<dbReference type="Proteomes" id="UP000029488">
    <property type="component" value="Chromosome"/>
</dbReference>
<evidence type="ECO:0000259" key="1">
    <source>
        <dbReference type="PROSITE" id="PS51186"/>
    </source>
</evidence>
<dbReference type="InterPro" id="IPR016181">
    <property type="entry name" value="Acyl_CoA_acyltransferase"/>
</dbReference>
<evidence type="ECO:0000313" key="2">
    <source>
        <dbReference type="EMBL" id="AIR10044.1"/>
    </source>
</evidence>
<proteinExistence type="predicted"/>
<reference evidence="4" key="3">
    <citation type="submission" date="2023-04" db="EMBL/GenBank/DDBJ databases">
        <title>Four porcine-derived lactic acid bacteria strains analyses and their evaluation as potential probiotics based on genomics.</title>
        <authorList>
            <person name="Niu D."/>
        </authorList>
    </citation>
    <scope>NUCLEOTIDE SEQUENCE</scope>
    <source>
        <strain evidence="4">ZSA5</strain>
    </source>
</reference>
<dbReference type="KEGG" id="lsj:LSJ_0302"/>
<dbReference type="Proteomes" id="UP000218139">
    <property type="component" value="Unassembled WGS sequence"/>
</dbReference>
<reference evidence="2 5" key="1">
    <citation type="journal article" date="2014" name="BMC Genomics">
        <title>Unusual genome complexity in Lactobacillus salivarius JCM1046.</title>
        <authorList>
            <person name="Raftis E.J."/>
            <person name="Forde B.M."/>
            <person name="Claesson M.J."/>
            <person name="O'Toole P.W."/>
        </authorList>
    </citation>
    <scope>NUCLEOTIDE SEQUENCE [LARGE SCALE GENOMIC DNA]</scope>
    <source>
        <strain evidence="2 5">JCM1046</strain>
    </source>
</reference>
<dbReference type="Proteomes" id="UP001231316">
    <property type="component" value="Chromosome"/>
</dbReference>
<keyword evidence="2" id="KW-0012">Acyltransferase</keyword>
<dbReference type="RefSeq" id="WP_034982711.1">
    <property type="nucleotide sequence ID" value="NZ_CP007646.1"/>
</dbReference>
<accession>A0A089QAD3</accession>
<dbReference type="AlphaFoldDB" id="A0A089QAD3"/>
<dbReference type="GO" id="GO:0016747">
    <property type="term" value="F:acyltransferase activity, transferring groups other than amino-acyl groups"/>
    <property type="evidence" value="ECO:0007669"/>
    <property type="project" value="InterPro"/>
</dbReference>
<dbReference type="Gene3D" id="3.40.630.30">
    <property type="match status" value="1"/>
</dbReference>
<dbReference type="EMBL" id="CP007646">
    <property type="protein sequence ID" value="AIR10044.1"/>
    <property type="molecule type" value="Genomic_DNA"/>
</dbReference>
<reference evidence="3 6" key="2">
    <citation type="submission" date="2016-05" db="EMBL/GenBank/DDBJ databases">
        <authorList>
            <person name="Lee J.-Y."/>
            <person name="Kim E.B."/>
            <person name="Choi Y.-J."/>
        </authorList>
    </citation>
    <scope>NUCLEOTIDE SEQUENCE [LARGE SCALE GENOMIC DNA]</scope>
    <source>
        <strain evidence="3 6">KLA006</strain>
    </source>
</reference>
<dbReference type="SUPFAM" id="SSF55729">
    <property type="entry name" value="Acyl-CoA N-acyltransferases (Nat)"/>
    <property type="match status" value="1"/>
</dbReference>